<accession>A0ABS3YKH8</accession>
<dbReference type="EMBL" id="JAGHKP010000004">
    <property type="protein sequence ID" value="MBO9154629.1"/>
    <property type="molecule type" value="Genomic_DNA"/>
</dbReference>
<name>A0ABS3YKH8_9BACT</name>
<keyword evidence="1" id="KW-0175">Coiled coil</keyword>
<evidence type="ECO:0000313" key="3">
    <source>
        <dbReference type="Proteomes" id="UP000679126"/>
    </source>
</evidence>
<comment type="caution">
    <text evidence="2">The sequence shown here is derived from an EMBL/GenBank/DDBJ whole genome shotgun (WGS) entry which is preliminary data.</text>
</comment>
<evidence type="ECO:0000256" key="1">
    <source>
        <dbReference type="SAM" id="Coils"/>
    </source>
</evidence>
<proteinExistence type="predicted"/>
<protein>
    <recommendedName>
        <fullName evidence="4">Lipoprotein</fullName>
    </recommendedName>
</protein>
<sequence>MSQRWIIPIVLLSLIAILAVKSCADQKKAKDLLRVNEQLIRENRELKNSLTLSNRTAEQIAGRKDMQAQAQATFVDRREYFRKNWKQYISLNTGDYKTGFLGGIRNLQITLRNQTEYPLDNAVVMVEYLRGNGSVFKSEPYTIHNIPAKGVQTVQASNSRKGTKVNIRLMSVTSQAMNFCWSHDKKALPGDPDPWACVAAAKPLPQ</sequence>
<feature type="coiled-coil region" evidence="1">
    <location>
        <begin position="29"/>
        <end position="56"/>
    </location>
</feature>
<organism evidence="2 3">
    <name type="scientific">Chitinophaga chungangae</name>
    <dbReference type="NCBI Taxonomy" id="2821488"/>
    <lineage>
        <taxon>Bacteria</taxon>
        <taxon>Pseudomonadati</taxon>
        <taxon>Bacteroidota</taxon>
        <taxon>Chitinophagia</taxon>
        <taxon>Chitinophagales</taxon>
        <taxon>Chitinophagaceae</taxon>
        <taxon>Chitinophaga</taxon>
    </lineage>
</organism>
<dbReference type="Proteomes" id="UP000679126">
    <property type="component" value="Unassembled WGS sequence"/>
</dbReference>
<dbReference type="RefSeq" id="WP_209147744.1">
    <property type="nucleotide sequence ID" value="NZ_JAGHKP010000004.1"/>
</dbReference>
<evidence type="ECO:0000313" key="2">
    <source>
        <dbReference type="EMBL" id="MBO9154629.1"/>
    </source>
</evidence>
<reference evidence="3" key="1">
    <citation type="submission" date="2021-03" db="EMBL/GenBank/DDBJ databases">
        <title>Assistant Professor.</title>
        <authorList>
            <person name="Huq M.A."/>
        </authorList>
    </citation>
    <scope>NUCLEOTIDE SEQUENCE [LARGE SCALE GENOMIC DNA]</scope>
    <source>
        <strain evidence="3">MAH-28</strain>
    </source>
</reference>
<keyword evidence="3" id="KW-1185">Reference proteome</keyword>
<evidence type="ECO:0008006" key="4">
    <source>
        <dbReference type="Google" id="ProtNLM"/>
    </source>
</evidence>
<gene>
    <name evidence="2" type="ORF">J7I43_20555</name>
</gene>